<name>A0A0H3YFD7_SCHMD</name>
<dbReference type="AlphaFoldDB" id="A0A0H3YFD7"/>
<protein>
    <submittedName>
        <fullName evidence="10">Slc24a-7</fullName>
    </submittedName>
</protein>
<dbReference type="EMBL" id="KT163617">
    <property type="protein sequence ID" value="AKN21567.1"/>
    <property type="molecule type" value="mRNA"/>
</dbReference>
<evidence type="ECO:0000256" key="8">
    <source>
        <dbReference type="SAM" id="Phobius"/>
    </source>
</evidence>
<dbReference type="GO" id="GO:0005432">
    <property type="term" value="F:calcium:sodium antiporter activity"/>
    <property type="evidence" value="ECO:0007669"/>
    <property type="project" value="TreeGrafter"/>
</dbReference>
<accession>A0A0H3YFD7</accession>
<feature type="transmembrane region" description="Helical" evidence="8">
    <location>
        <begin position="658"/>
        <end position="680"/>
    </location>
</feature>
<sequence>MAACTPLKFSSFNYSNACDYITNFKGCSPNSGLINYYQWQYCAFGNRWAPGILMFLWFLFLLTGITTSADSFLAPCLVVVAKTMRMSENLAGVTLLALGNGAADVFSSLSAVTSNSNPNVGLAFGAILGAGVFVNAITAGIIMILSPFKIMKRPILKDLLFYFVALIWCMIIFIKKQIELWSSLVFLAIYVIYILVTVISRLLYVRNEKSNKTIIQTNNISITITTPATNVENAEIQQQNIEDPLSILDFISINRDERSKGNRNLAANSIGITIAVPNDKVDQENDLNRPMKKSSTISDFRSIHIGRSDTNQTSFPRFSHLKSHIAGSLRTNNVYSYDNPNYISDNSIDRVYIASTNRSNFENNFHSINDNPNSLKELYADKSDHLNVPGNIYQKKPNLIKSQNSCPNDSECHSHKRILSGYLNPLQLERFYNTLPSERPSTEVNHLKYSCSIKQKNLSPRSSIERSASHRSIRSMAKIIIDNEHEKERMENHPTAKKANLIKSLSLTVLNEYALKSNIRYWSMREIQKAKSDITNEWDILEGNYKVHPENENENKFNIETGENGDSVVTFPGPWKHFALTILPVDLEEWREQSGFSKFLSIIQSPFMFILTLTIPIVDETAYLKGWCKILNCIHCLLSLVFWVLLPNVYNTPFGTSNFLLVYLFIILGFIVGVVVAFTSKVDKPPIYQPFFAFIGLITSILWIYEIANEIVNILSVFGVVFNISSVILGLSVLAFANSTGDLVSNVTLAKNNYPRIGYSACVGGPLFNLLVGIGIPFSIRTFSGPIPVQLTGTSIVLIFTIMLVTALNLLCLPLMKFQPKRFYGIILITIYVIYFVLVILFAVDIIKVTL</sequence>
<organism evidence="10">
    <name type="scientific">Schmidtea mediterranea</name>
    <name type="common">Freshwater planarian flatworm</name>
    <dbReference type="NCBI Taxonomy" id="79327"/>
    <lineage>
        <taxon>Eukaryota</taxon>
        <taxon>Metazoa</taxon>
        <taxon>Spiralia</taxon>
        <taxon>Lophotrochozoa</taxon>
        <taxon>Platyhelminthes</taxon>
        <taxon>Rhabditophora</taxon>
        <taxon>Seriata</taxon>
        <taxon>Tricladida</taxon>
        <taxon>Continenticola</taxon>
        <taxon>Geoplanoidea</taxon>
        <taxon>Dugesiidae</taxon>
        <taxon>Schmidtea</taxon>
    </lineage>
</organism>
<keyword evidence="6 8" id="KW-1133">Transmembrane helix</keyword>
<keyword evidence="5 8" id="KW-0812">Transmembrane</keyword>
<dbReference type="Pfam" id="PF01699">
    <property type="entry name" value="Na_Ca_ex"/>
    <property type="match status" value="2"/>
</dbReference>
<comment type="subcellular location">
    <subcellularLocation>
        <location evidence="1">Membrane</location>
        <topology evidence="1">Multi-pass membrane protein</topology>
    </subcellularLocation>
</comment>
<dbReference type="GO" id="GO:0006874">
    <property type="term" value="P:intracellular calcium ion homeostasis"/>
    <property type="evidence" value="ECO:0007669"/>
    <property type="project" value="TreeGrafter"/>
</dbReference>
<evidence type="ECO:0000259" key="9">
    <source>
        <dbReference type="Pfam" id="PF01699"/>
    </source>
</evidence>
<evidence type="ECO:0000256" key="1">
    <source>
        <dbReference type="ARBA" id="ARBA00004141"/>
    </source>
</evidence>
<feature type="transmembrane region" description="Helical" evidence="8">
    <location>
        <begin position="757"/>
        <end position="779"/>
    </location>
</feature>
<dbReference type="PANTHER" id="PTHR12266">
    <property type="entry name" value="NA+/CA2+ K+ INDEPENDENT EXCHANGER"/>
    <property type="match status" value="1"/>
</dbReference>
<keyword evidence="4" id="KW-0109">Calcium transport</keyword>
<feature type="transmembrane region" description="Helical" evidence="8">
    <location>
        <begin position="686"/>
        <end position="705"/>
    </location>
</feature>
<feature type="transmembrane region" description="Helical" evidence="8">
    <location>
        <begin position="624"/>
        <end position="646"/>
    </location>
</feature>
<keyword evidence="4" id="KW-0406">Ion transport</keyword>
<feature type="transmembrane region" description="Helical" evidence="8">
    <location>
        <begin position="712"/>
        <end position="737"/>
    </location>
</feature>
<feature type="domain" description="Sodium/calcium exchanger membrane region" evidence="9">
    <location>
        <begin position="55"/>
        <end position="197"/>
    </location>
</feature>
<dbReference type="PANTHER" id="PTHR12266:SF0">
    <property type="entry name" value="MITOCHONDRIAL SODIUM_CALCIUM EXCHANGER PROTEIN"/>
    <property type="match status" value="1"/>
</dbReference>
<feature type="domain" description="Sodium/calcium exchanger membrane region" evidence="9">
    <location>
        <begin position="693"/>
        <end position="840"/>
    </location>
</feature>
<reference evidence="10" key="1">
    <citation type="journal article" date="2015" name="Elife">
        <title>Stem cells and fluid flow drive cyst formation in an invertebrate excretory organ.</title>
        <authorList>
            <person name="Thi-Kim Vu H."/>
            <person name="Rink J.C."/>
            <person name="McKinney S.A."/>
            <person name="McClain M."/>
            <person name="Lakshmanaperumal N."/>
            <person name="Alexander R."/>
            <person name="Sanchez Alvarado A."/>
        </authorList>
    </citation>
    <scope>NUCLEOTIDE SEQUENCE</scope>
</reference>
<proteinExistence type="evidence at transcript level"/>
<dbReference type="InterPro" id="IPR044880">
    <property type="entry name" value="NCX_ion-bd_dom_sf"/>
</dbReference>
<keyword evidence="4" id="KW-0106">Calcium</keyword>
<dbReference type="InterPro" id="IPR004837">
    <property type="entry name" value="NaCa_Exmemb"/>
</dbReference>
<dbReference type="Gene3D" id="1.20.1420.30">
    <property type="entry name" value="NCX, central ion-binding region"/>
    <property type="match status" value="2"/>
</dbReference>
<evidence type="ECO:0000256" key="5">
    <source>
        <dbReference type="ARBA" id="ARBA00022692"/>
    </source>
</evidence>
<dbReference type="GO" id="GO:0016020">
    <property type="term" value="C:membrane"/>
    <property type="evidence" value="ECO:0007669"/>
    <property type="project" value="UniProtKB-SubCell"/>
</dbReference>
<evidence type="ECO:0000256" key="4">
    <source>
        <dbReference type="ARBA" id="ARBA00022568"/>
    </source>
</evidence>
<gene>
    <name evidence="10" type="primary">slc24a-7</name>
</gene>
<evidence type="ECO:0000256" key="6">
    <source>
        <dbReference type="ARBA" id="ARBA00022989"/>
    </source>
</evidence>
<feature type="transmembrane region" description="Helical" evidence="8">
    <location>
        <begin position="155"/>
        <end position="174"/>
    </location>
</feature>
<feature type="transmembrane region" description="Helical" evidence="8">
    <location>
        <begin position="120"/>
        <end position="143"/>
    </location>
</feature>
<dbReference type="InterPro" id="IPR051359">
    <property type="entry name" value="CaCA_antiporter"/>
</dbReference>
<feature type="transmembrane region" description="Helical" evidence="8">
    <location>
        <begin position="54"/>
        <end position="81"/>
    </location>
</feature>
<keyword evidence="2" id="KW-0813">Transport</keyword>
<feature type="transmembrane region" description="Helical" evidence="8">
    <location>
        <begin position="823"/>
        <end position="847"/>
    </location>
</feature>
<evidence type="ECO:0000256" key="2">
    <source>
        <dbReference type="ARBA" id="ARBA00022448"/>
    </source>
</evidence>
<evidence type="ECO:0000256" key="3">
    <source>
        <dbReference type="ARBA" id="ARBA00022449"/>
    </source>
</evidence>
<keyword evidence="7 8" id="KW-0472">Membrane</keyword>
<feature type="transmembrane region" description="Helical" evidence="8">
    <location>
        <begin position="180"/>
        <end position="204"/>
    </location>
</feature>
<keyword evidence="3" id="KW-0050">Antiport</keyword>
<evidence type="ECO:0000256" key="7">
    <source>
        <dbReference type="ARBA" id="ARBA00023136"/>
    </source>
</evidence>
<evidence type="ECO:0000313" key="10">
    <source>
        <dbReference type="EMBL" id="AKN21567.1"/>
    </source>
</evidence>
<feature type="transmembrane region" description="Helical" evidence="8">
    <location>
        <begin position="791"/>
        <end position="811"/>
    </location>
</feature>